<evidence type="ECO:0000313" key="1">
    <source>
        <dbReference type="EMBL" id="TNV78075.1"/>
    </source>
</evidence>
<keyword evidence="2" id="KW-1185">Reference proteome</keyword>
<accession>A0A8J8NP82</accession>
<comment type="caution">
    <text evidence="1">The sequence shown here is derived from an EMBL/GenBank/DDBJ whole genome shotgun (WGS) entry which is preliminary data.</text>
</comment>
<organism evidence="1 2">
    <name type="scientific">Halteria grandinella</name>
    <dbReference type="NCBI Taxonomy" id="5974"/>
    <lineage>
        <taxon>Eukaryota</taxon>
        <taxon>Sar</taxon>
        <taxon>Alveolata</taxon>
        <taxon>Ciliophora</taxon>
        <taxon>Intramacronucleata</taxon>
        <taxon>Spirotrichea</taxon>
        <taxon>Stichotrichia</taxon>
        <taxon>Sporadotrichida</taxon>
        <taxon>Halteriidae</taxon>
        <taxon>Halteria</taxon>
    </lineage>
</organism>
<name>A0A8J8NP82_HALGN</name>
<dbReference type="AlphaFoldDB" id="A0A8J8NP82"/>
<sequence>MKSSLSFIALGQSFTKIKLQTHILEVTSLLWKLVHARLLLTSLLQLFQSPRTLHSLIMSDREELSIHLLILKLLTSTCKSFFMLDYNFLILTDYWQLSQVVQTS</sequence>
<dbReference type="Proteomes" id="UP000785679">
    <property type="component" value="Unassembled WGS sequence"/>
</dbReference>
<gene>
    <name evidence="1" type="ORF">FGO68_gene8298</name>
</gene>
<reference evidence="1" key="1">
    <citation type="submission" date="2019-06" db="EMBL/GenBank/DDBJ databases">
        <authorList>
            <person name="Zheng W."/>
        </authorList>
    </citation>
    <scope>NUCLEOTIDE SEQUENCE</scope>
    <source>
        <strain evidence="1">QDHG01</strain>
    </source>
</reference>
<protein>
    <submittedName>
        <fullName evidence="1">Uncharacterized protein</fullName>
    </submittedName>
</protein>
<dbReference type="EMBL" id="RRYP01010929">
    <property type="protein sequence ID" value="TNV78075.1"/>
    <property type="molecule type" value="Genomic_DNA"/>
</dbReference>
<proteinExistence type="predicted"/>
<evidence type="ECO:0000313" key="2">
    <source>
        <dbReference type="Proteomes" id="UP000785679"/>
    </source>
</evidence>